<feature type="domain" description="Fimbrial-type adhesion" evidence="2">
    <location>
        <begin position="37"/>
        <end position="177"/>
    </location>
</feature>
<dbReference type="InterPro" id="IPR000259">
    <property type="entry name" value="Adhesion_dom_fimbrial"/>
</dbReference>
<proteinExistence type="predicted"/>
<gene>
    <name evidence="3" type="ORF">OSH03_11720</name>
</gene>
<reference evidence="3" key="1">
    <citation type="submission" date="2022-11" db="EMBL/GenBank/DDBJ databases">
        <title>Biodiversity and phylogenetic relationships of bacteria.</title>
        <authorList>
            <person name="Machado R.A.R."/>
            <person name="Bhat A."/>
            <person name="Loulou A."/>
            <person name="Kallel S."/>
        </authorList>
    </citation>
    <scope>NUCLEOTIDE SEQUENCE</scope>
    <source>
        <strain evidence="3">E-TC7</strain>
    </source>
</reference>
<evidence type="ECO:0000313" key="3">
    <source>
        <dbReference type="EMBL" id="MCX5574626.1"/>
    </source>
</evidence>
<sequence>MLRKKSKLTLRQLAFISFIVGLNLPVSTAQSSEVEVTFSGTLFYPPPCTISSVVNVELGDVIFDSTSASFINLPVSFNCASAGKNQLTYAIRGEAMGGDQQYVIKTSIENLGVTFLDESNTDEDDNGRVNIRKTYNFDKDSVPTIQVGAFHFKAVPVDRKPIPGAFTAIATLEIGYQ</sequence>
<dbReference type="InterPro" id="IPR008966">
    <property type="entry name" value="Adhesion_dom_sf"/>
</dbReference>
<keyword evidence="4" id="KW-1185">Reference proteome</keyword>
<evidence type="ECO:0000256" key="1">
    <source>
        <dbReference type="SAM" id="SignalP"/>
    </source>
</evidence>
<dbReference type="Proteomes" id="UP001146015">
    <property type="component" value="Unassembled WGS sequence"/>
</dbReference>
<evidence type="ECO:0000313" key="4">
    <source>
        <dbReference type="Proteomes" id="UP001146015"/>
    </source>
</evidence>
<protein>
    <submittedName>
        <fullName evidence="3">Fimbrial protein</fullName>
    </submittedName>
</protein>
<dbReference type="RefSeq" id="WP_266179117.1">
    <property type="nucleotide sequence ID" value="NZ_JAPKNE010000003.1"/>
</dbReference>
<accession>A0ABT3W3C8</accession>
<evidence type="ECO:0000259" key="2">
    <source>
        <dbReference type="Pfam" id="PF00419"/>
    </source>
</evidence>
<dbReference type="InterPro" id="IPR036937">
    <property type="entry name" value="Adhesion_dom_fimbrial_sf"/>
</dbReference>
<dbReference type="SUPFAM" id="SSF49401">
    <property type="entry name" value="Bacterial adhesins"/>
    <property type="match status" value="1"/>
</dbReference>
<comment type="caution">
    <text evidence="3">The sequence shown here is derived from an EMBL/GenBank/DDBJ whole genome shotgun (WGS) entry which is preliminary data.</text>
</comment>
<dbReference type="Gene3D" id="2.60.40.1090">
    <property type="entry name" value="Fimbrial-type adhesion domain"/>
    <property type="match status" value="1"/>
</dbReference>
<feature type="chain" id="PRO_5046232520" evidence="1">
    <location>
        <begin position="32"/>
        <end position="177"/>
    </location>
</feature>
<dbReference type="EMBL" id="JAPKNE010000003">
    <property type="protein sequence ID" value="MCX5574626.1"/>
    <property type="molecule type" value="Genomic_DNA"/>
</dbReference>
<organism evidence="3 4">
    <name type="scientific">Enterobacter nematophilus</name>
    <dbReference type="NCBI Taxonomy" id="2994648"/>
    <lineage>
        <taxon>Bacteria</taxon>
        <taxon>Pseudomonadati</taxon>
        <taxon>Pseudomonadota</taxon>
        <taxon>Gammaproteobacteria</taxon>
        <taxon>Enterobacterales</taxon>
        <taxon>Enterobacteriaceae</taxon>
        <taxon>Enterobacter</taxon>
    </lineage>
</organism>
<feature type="signal peptide" evidence="1">
    <location>
        <begin position="1"/>
        <end position="31"/>
    </location>
</feature>
<name>A0ABT3W3C8_9ENTR</name>
<keyword evidence="1" id="KW-0732">Signal</keyword>
<dbReference type="Pfam" id="PF00419">
    <property type="entry name" value="Fimbrial"/>
    <property type="match status" value="1"/>
</dbReference>